<feature type="transmembrane region" description="Helical" evidence="4">
    <location>
        <begin position="350"/>
        <end position="375"/>
    </location>
</feature>
<accession>A0A2N5XRH6</accession>
<dbReference type="PANTHER" id="PTHR11360">
    <property type="entry name" value="MONOCARBOXYLATE TRANSPORTER"/>
    <property type="match status" value="1"/>
</dbReference>
<evidence type="ECO:0000313" key="7">
    <source>
        <dbReference type="Proteomes" id="UP000234881"/>
    </source>
</evidence>
<protein>
    <submittedName>
        <fullName evidence="6">MFS transporter</fullName>
    </submittedName>
</protein>
<evidence type="ECO:0000313" key="6">
    <source>
        <dbReference type="EMBL" id="PLW77122.1"/>
    </source>
</evidence>
<dbReference type="OrthoDB" id="3199327at2"/>
<dbReference type="InterPro" id="IPR011701">
    <property type="entry name" value="MFS"/>
</dbReference>
<reference evidence="6 7" key="1">
    <citation type="submission" date="2018-01" db="EMBL/GenBank/DDBJ databases">
        <title>The draft genome sequence of Cohaesibacter sp. H1304.</title>
        <authorList>
            <person name="Wang N.-N."/>
            <person name="Du Z.-J."/>
        </authorList>
    </citation>
    <scope>NUCLEOTIDE SEQUENCE [LARGE SCALE GENOMIC DNA]</scope>
    <source>
        <strain evidence="6 7">H1304</strain>
    </source>
</reference>
<feature type="transmembrane region" description="Helical" evidence="4">
    <location>
        <begin position="326"/>
        <end position="344"/>
    </location>
</feature>
<dbReference type="Pfam" id="PF07690">
    <property type="entry name" value="MFS_1"/>
    <property type="match status" value="1"/>
</dbReference>
<feature type="transmembrane region" description="Helical" evidence="4">
    <location>
        <begin position="297"/>
        <end position="319"/>
    </location>
</feature>
<feature type="transmembrane region" description="Helical" evidence="4">
    <location>
        <begin position="97"/>
        <end position="117"/>
    </location>
</feature>
<feature type="transmembrane region" description="Helical" evidence="4">
    <location>
        <begin position="418"/>
        <end position="436"/>
    </location>
</feature>
<dbReference type="InterPro" id="IPR036259">
    <property type="entry name" value="MFS_trans_sf"/>
</dbReference>
<keyword evidence="3 4" id="KW-0472">Membrane</keyword>
<dbReference type="SUPFAM" id="SSF103473">
    <property type="entry name" value="MFS general substrate transporter"/>
    <property type="match status" value="1"/>
</dbReference>
<dbReference type="RefSeq" id="WP_101533931.1">
    <property type="nucleotide sequence ID" value="NZ_PKUQ01000021.1"/>
</dbReference>
<keyword evidence="1 4" id="KW-0812">Transmembrane</keyword>
<evidence type="ECO:0000256" key="2">
    <source>
        <dbReference type="ARBA" id="ARBA00022989"/>
    </source>
</evidence>
<dbReference type="EMBL" id="PKUQ01000021">
    <property type="protein sequence ID" value="PLW77122.1"/>
    <property type="molecule type" value="Genomic_DNA"/>
</dbReference>
<evidence type="ECO:0000259" key="5">
    <source>
        <dbReference type="PROSITE" id="PS50850"/>
    </source>
</evidence>
<dbReference type="InterPro" id="IPR020846">
    <property type="entry name" value="MFS_dom"/>
</dbReference>
<gene>
    <name evidence="6" type="ORF">C0081_11250</name>
</gene>
<keyword evidence="2 4" id="KW-1133">Transmembrane helix</keyword>
<feature type="transmembrane region" description="Helical" evidence="4">
    <location>
        <begin position="262"/>
        <end position="285"/>
    </location>
</feature>
<dbReference type="PROSITE" id="PS50850">
    <property type="entry name" value="MFS"/>
    <property type="match status" value="1"/>
</dbReference>
<sequence>MTEESGALTAEQPAGGSGVSASTIKSGFGKRHWMVIFFQGMLFWVGAGLVTHGLNVVLPTLSAEYNLDYAQLLLWATPASWAGIAASYLCAKMTEKWGAKFTILICVFFAAISYAALGWASSITAFVIFFSGVAFFGSGFAYIAGPALVANWFPMKKDLAFGWTTVGQSLSSAFYVPVLVLFLGIFGSQYGFAGMSAILLAVFVLIAIFTTNKPEEIGCYPDNDPDWQAKLIKSQAKAESAAAGASKAVDLSTAGLLRSKDIWLLGLGAGGVYIILVGVLSQLVPRLISMGYDLNTAIFYMSLSALIGTIGSPVWGWLAQRISTKMALIVYEVWWIVAIVLNMISNGNEILLWASLVMIGLSLGGATNLTTSVVAGKYPREAFAKAFGVVSPIQSVVRCFAFSILAFGLNYLGGYTGAYALLVGIGVITMILYWLVDPTPVE</sequence>
<dbReference type="AlphaFoldDB" id="A0A2N5XRH6"/>
<feature type="transmembrane region" description="Helical" evidence="4">
    <location>
        <begin position="33"/>
        <end position="52"/>
    </location>
</feature>
<feature type="domain" description="Major facilitator superfamily (MFS) profile" evidence="5">
    <location>
        <begin position="32"/>
        <end position="441"/>
    </location>
</feature>
<feature type="transmembrane region" description="Helical" evidence="4">
    <location>
        <begin position="387"/>
        <end position="412"/>
    </location>
</feature>
<organism evidence="6 7">
    <name type="scientific">Cohaesibacter celericrescens</name>
    <dbReference type="NCBI Taxonomy" id="2067669"/>
    <lineage>
        <taxon>Bacteria</taxon>
        <taxon>Pseudomonadati</taxon>
        <taxon>Pseudomonadota</taxon>
        <taxon>Alphaproteobacteria</taxon>
        <taxon>Hyphomicrobiales</taxon>
        <taxon>Cohaesibacteraceae</taxon>
    </lineage>
</organism>
<proteinExistence type="predicted"/>
<dbReference type="GO" id="GO:0022857">
    <property type="term" value="F:transmembrane transporter activity"/>
    <property type="evidence" value="ECO:0007669"/>
    <property type="project" value="InterPro"/>
</dbReference>
<feature type="transmembrane region" description="Helical" evidence="4">
    <location>
        <begin position="72"/>
        <end position="90"/>
    </location>
</feature>
<feature type="transmembrane region" description="Helical" evidence="4">
    <location>
        <begin position="123"/>
        <end position="149"/>
    </location>
</feature>
<evidence type="ECO:0000256" key="4">
    <source>
        <dbReference type="SAM" id="Phobius"/>
    </source>
</evidence>
<feature type="transmembrane region" description="Helical" evidence="4">
    <location>
        <begin position="161"/>
        <end position="186"/>
    </location>
</feature>
<evidence type="ECO:0000256" key="1">
    <source>
        <dbReference type="ARBA" id="ARBA00022692"/>
    </source>
</evidence>
<name>A0A2N5XRH6_9HYPH</name>
<dbReference type="Gene3D" id="1.20.1250.20">
    <property type="entry name" value="MFS general substrate transporter like domains"/>
    <property type="match status" value="2"/>
</dbReference>
<dbReference type="InterPro" id="IPR050327">
    <property type="entry name" value="Proton-linked_MCT"/>
</dbReference>
<feature type="transmembrane region" description="Helical" evidence="4">
    <location>
        <begin position="192"/>
        <end position="210"/>
    </location>
</feature>
<evidence type="ECO:0000256" key="3">
    <source>
        <dbReference type="ARBA" id="ARBA00023136"/>
    </source>
</evidence>
<dbReference type="PANTHER" id="PTHR11360:SF290">
    <property type="entry name" value="MONOCARBOXYLATE MFS PERMEASE"/>
    <property type="match status" value="1"/>
</dbReference>
<dbReference type="Proteomes" id="UP000234881">
    <property type="component" value="Unassembled WGS sequence"/>
</dbReference>
<keyword evidence="7" id="KW-1185">Reference proteome</keyword>
<comment type="caution">
    <text evidence="6">The sequence shown here is derived from an EMBL/GenBank/DDBJ whole genome shotgun (WGS) entry which is preliminary data.</text>
</comment>